<dbReference type="KEGG" id="fll:EI427_25065"/>
<gene>
    <name evidence="1" type="ORF">EI427_25065</name>
</gene>
<dbReference type="RefSeq" id="WP_126620241.1">
    <property type="nucleotide sequence ID" value="NZ_CP034563.1"/>
</dbReference>
<accession>A0A3Q9FRL7</accession>
<dbReference type="Proteomes" id="UP000267268">
    <property type="component" value="Chromosome 2"/>
</dbReference>
<evidence type="ECO:0000313" key="1">
    <source>
        <dbReference type="EMBL" id="AZQ65486.1"/>
    </source>
</evidence>
<organism evidence="1 2">
    <name type="scientific">Flammeovirga pectinis</name>
    <dbReference type="NCBI Taxonomy" id="2494373"/>
    <lineage>
        <taxon>Bacteria</taxon>
        <taxon>Pseudomonadati</taxon>
        <taxon>Bacteroidota</taxon>
        <taxon>Cytophagia</taxon>
        <taxon>Cytophagales</taxon>
        <taxon>Flammeovirgaceae</taxon>
        <taxon>Flammeovirga</taxon>
    </lineage>
</organism>
<proteinExistence type="predicted"/>
<evidence type="ECO:0000313" key="2">
    <source>
        <dbReference type="Proteomes" id="UP000267268"/>
    </source>
</evidence>
<dbReference type="AlphaFoldDB" id="A0A3Q9FRL7"/>
<protein>
    <submittedName>
        <fullName evidence="1">Uncharacterized protein</fullName>
    </submittedName>
</protein>
<keyword evidence="2" id="KW-1185">Reference proteome</keyword>
<dbReference type="EMBL" id="CP034563">
    <property type="protein sequence ID" value="AZQ65486.1"/>
    <property type="molecule type" value="Genomic_DNA"/>
</dbReference>
<reference evidence="1 2" key="1">
    <citation type="submission" date="2018-12" db="EMBL/GenBank/DDBJ databases">
        <title>Flammeovirga pectinis sp. nov., isolated from the gut of the Korean scallop, Patinopecten yessoensis.</title>
        <authorList>
            <person name="Bae J.-W."/>
            <person name="Jeong Y.-S."/>
            <person name="Kang W."/>
        </authorList>
    </citation>
    <scope>NUCLEOTIDE SEQUENCE [LARGE SCALE GENOMIC DNA]</scope>
    <source>
        <strain evidence="1 2">L12M1</strain>
    </source>
</reference>
<name>A0A3Q9FRL7_9BACT</name>
<sequence length="75" mass="8672">MKISGSIGVGIAYSWSKTDILRYIIINQDELSVIYHLMINNMSINMNSRIEMIEDTSSGYYRLFLEGVDKKTEFN</sequence>